<dbReference type="PANTHER" id="PTHR10272:SF0">
    <property type="entry name" value="PLATELET-ACTIVATING FACTOR ACETYLHYDROLASE"/>
    <property type="match status" value="1"/>
</dbReference>
<dbReference type="STRING" id="297318.BK138_20030"/>
<comment type="caution">
    <text evidence="4">The sequence shown here is derived from an EMBL/GenBank/DDBJ whole genome shotgun (WGS) entry which is preliminary data.</text>
</comment>
<keyword evidence="1" id="KW-0378">Hydrolase</keyword>
<dbReference type="EMBL" id="MRTP01000005">
    <property type="protein sequence ID" value="OMF53186.1"/>
    <property type="molecule type" value="Genomic_DNA"/>
</dbReference>
<dbReference type="Proteomes" id="UP000187172">
    <property type="component" value="Unassembled WGS sequence"/>
</dbReference>
<evidence type="ECO:0000256" key="2">
    <source>
        <dbReference type="ARBA" id="ARBA00022963"/>
    </source>
</evidence>
<reference evidence="4 5" key="1">
    <citation type="submission" date="2016-11" db="EMBL/GenBank/DDBJ databases">
        <title>Paenibacillus species isolates.</title>
        <authorList>
            <person name="Beno S.M."/>
        </authorList>
    </citation>
    <scope>NUCLEOTIDE SEQUENCE [LARGE SCALE GENOMIC DNA]</scope>
    <source>
        <strain evidence="4 5">FSL R5-0378</strain>
    </source>
</reference>
<dbReference type="InterPro" id="IPR029058">
    <property type="entry name" value="AB_hydrolase_fold"/>
</dbReference>
<keyword evidence="3" id="KW-0443">Lipid metabolism</keyword>
<dbReference type="GO" id="GO:0016042">
    <property type="term" value="P:lipid catabolic process"/>
    <property type="evidence" value="ECO:0007669"/>
    <property type="project" value="UniProtKB-KW"/>
</dbReference>
<keyword evidence="2" id="KW-0442">Lipid degradation</keyword>
<evidence type="ECO:0000313" key="5">
    <source>
        <dbReference type="Proteomes" id="UP000187172"/>
    </source>
</evidence>
<gene>
    <name evidence="4" type="ORF">BK138_20030</name>
</gene>
<sequence length="306" mass="32867">MEINVNTSTPIISVKPVVLPAPERGEDLQVRVSAPATGHDLPIIVFSHGFGSSMDGYAPLVDFWAAHGFVVIQPTHLDSRTLNLPPEDSRTPLIWRIRVDDLKHILDQLDLIEASVPGLSGRLNRSRIAAAGHSWGGQTVSTLLGARVLDADGKPGEDMSDPRIQAGLLLATTGKGGADLSPFAAEHFPFMNPSFADMNTPTLVVAGDQDQSRLSTRGPDWFADPYFLSPGSKSLLTLFGGEHSLGGIPGYNVTETTDENPERVALLQRVTWAYLRSVLGIEDSSWAAACTILEEGANPLGRIESK</sequence>
<evidence type="ECO:0000313" key="4">
    <source>
        <dbReference type="EMBL" id="OMF53186.1"/>
    </source>
</evidence>
<dbReference type="GO" id="GO:0003847">
    <property type="term" value="F:1-alkyl-2-acetylglycerophosphocholine esterase activity"/>
    <property type="evidence" value="ECO:0007669"/>
    <property type="project" value="TreeGrafter"/>
</dbReference>
<dbReference type="PANTHER" id="PTHR10272">
    <property type="entry name" value="PLATELET-ACTIVATING FACTOR ACETYLHYDROLASE"/>
    <property type="match status" value="1"/>
</dbReference>
<evidence type="ECO:0000256" key="3">
    <source>
        <dbReference type="ARBA" id="ARBA00023098"/>
    </source>
</evidence>
<dbReference type="AlphaFoldDB" id="A0A1R1EMZ1"/>
<dbReference type="Pfam" id="PF07224">
    <property type="entry name" value="Chlorophyllase"/>
    <property type="match status" value="1"/>
</dbReference>
<name>A0A1R1EMZ1_9BACL</name>
<dbReference type="Gene3D" id="3.40.50.1820">
    <property type="entry name" value="alpha/beta hydrolase"/>
    <property type="match status" value="1"/>
</dbReference>
<dbReference type="InterPro" id="IPR017395">
    <property type="entry name" value="Chlorophyllase-like"/>
</dbReference>
<keyword evidence="5" id="KW-1185">Reference proteome</keyword>
<proteinExistence type="predicted"/>
<organism evidence="4 5">
    <name type="scientific">Paenibacillus rhizosphaerae</name>
    <dbReference type="NCBI Taxonomy" id="297318"/>
    <lineage>
        <taxon>Bacteria</taxon>
        <taxon>Bacillati</taxon>
        <taxon>Bacillota</taxon>
        <taxon>Bacilli</taxon>
        <taxon>Bacillales</taxon>
        <taxon>Paenibacillaceae</taxon>
        <taxon>Paenibacillus</taxon>
    </lineage>
</organism>
<dbReference type="RefSeq" id="WP_076172365.1">
    <property type="nucleotide sequence ID" value="NZ_MRTP01000005.1"/>
</dbReference>
<dbReference type="SUPFAM" id="SSF53474">
    <property type="entry name" value="alpha/beta-Hydrolases"/>
    <property type="match status" value="1"/>
</dbReference>
<protein>
    <submittedName>
        <fullName evidence="4">Chlorophyllase</fullName>
    </submittedName>
</protein>
<accession>A0A1R1EMZ1</accession>
<evidence type="ECO:0000256" key="1">
    <source>
        <dbReference type="ARBA" id="ARBA00022801"/>
    </source>
</evidence>